<evidence type="ECO:0000313" key="9">
    <source>
        <dbReference type="EMBL" id="CAG9772698.1"/>
    </source>
</evidence>
<dbReference type="InterPro" id="IPR002956">
    <property type="entry name" value="Bride_of_7less"/>
</dbReference>
<dbReference type="EMBL" id="OU892284">
    <property type="protein sequence ID" value="CAG9772698.1"/>
    <property type="molecule type" value="Genomic_DNA"/>
</dbReference>
<keyword evidence="5" id="KW-0325">Glycoprotein</keyword>
<dbReference type="AlphaFoldDB" id="A0A9N9MX76"/>
<dbReference type="GO" id="GO:0005118">
    <property type="term" value="F:sevenless binding"/>
    <property type="evidence" value="ECO:0007669"/>
    <property type="project" value="InterPro"/>
</dbReference>
<feature type="transmembrane region" description="Helical" evidence="6">
    <location>
        <begin position="423"/>
        <end position="449"/>
    </location>
</feature>
<keyword evidence="10" id="KW-1185">Reference proteome</keyword>
<dbReference type="OrthoDB" id="9880600at2759"/>
<comment type="subcellular location">
    <subcellularLocation>
        <location evidence="1">Membrane</location>
        <topology evidence="1">Multi-pass membrane protein</topology>
    </subcellularLocation>
</comment>
<feature type="transmembrane region" description="Helical" evidence="6">
    <location>
        <begin position="494"/>
        <end position="516"/>
    </location>
</feature>
<evidence type="ECO:0000256" key="2">
    <source>
        <dbReference type="ARBA" id="ARBA00022692"/>
    </source>
</evidence>
<organism evidence="9 10">
    <name type="scientific">Ceutorhynchus assimilis</name>
    <name type="common">cabbage seed weevil</name>
    <dbReference type="NCBI Taxonomy" id="467358"/>
    <lineage>
        <taxon>Eukaryota</taxon>
        <taxon>Metazoa</taxon>
        <taxon>Ecdysozoa</taxon>
        <taxon>Arthropoda</taxon>
        <taxon>Hexapoda</taxon>
        <taxon>Insecta</taxon>
        <taxon>Pterygota</taxon>
        <taxon>Neoptera</taxon>
        <taxon>Endopterygota</taxon>
        <taxon>Coleoptera</taxon>
        <taxon>Polyphaga</taxon>
        <taxon>Cucujiformia</taxon>
        <taxon>Curculionidae</taxon>
        <taxon>Ceutorhynchinae</taxon>
        <taxon>Ceutorhynchus</taxon>
    </lineage>
</organism>
<dbReference type="Proteomes" id="UP001152799">
    <property type="component" value="Chromosome 8"/>
</dbReference>
<gene>
    <name evidence="9" type="ORF">CEUTPL_LOCUS13104</name>
</gene>
<dbReference type="PRINTS" id="PR01223">
    <property type="entry name" value="BRIDEOF7LESS"/>
</dbReference>
<dbReference type="PANTHER" id="PTHR24060">
    <property type="entry name" value="METABOTROPIC GLUTAMATE RECEPTOR"/>
    <property type="match status" value="1"/>
</dbReference>
<evidence type="ECO:0000256" key="3">
    <source>
        <dbReference type="ARBA" id="ARBA00022989"/>
    </source>
</evidence>
<dbReference type="GO" id="GO:0016020">
    <property type="term" value="C:membrane"/>
    <property type="evidence" value="ECO:0007669"/>
    <property type="project" value="UniProtKB-SubCell"/>
</dbReference>
<feature type="transmembrane region" description="Helical" evidence="6">
    <location>
        <begin position="606"/>
        <end position="627"/>
    </location>
</feature>
<name>A0A9N9MX76_9CUCU</name>
<dbReference type="PROSITE" id="PS50259">
    <property type="entry name" value="G_PROTEIN_RECEP_F3_4"/>
    <property type="match status" value="1"/>
</dbReference>
<dbReference type="GO" id="GO:0007601">
    <property type="term" value="P:visual perception"/>
    <property type="evidence" value="ECO:0007669"/>
    <property type="project" value="InterPro"/>
</dbReference>
<dbReference type="InterPro" id="IPR017978">
    <property type="entry name" value="GPCR_3_C"/>
</dbReference>
<keyword evidence="2 6" id="KW-0812">Transmembrane</keyword>
<evidence type="ECO:0000256" key="6">
    <source>
        <dbReference type="SAM" id="Phobius"/>
    </source>
</evidence>
<reference evidence="9" key="1">
    <citation type="submission" date="2022-01" db="EMBL/GenBank/DDBJ databases">
        <authorList>
            <person name="King R."/>
        </authorList>
    </citation>
    <scope>NUCLEOTIDE SEQUENCE</scope>
</reference>
<feature type="signal peptide" evidence="7">
    <location>
        <begin position="1"/>
        <end position="21"/>
    </location>
</feature>
<evidence type="ECO:0000256" key="7">
    <source>
        <dbReference type="SAM" id="SignalP"/>
    </source>
</evidence>
<feature type="domain" description="G-protein coupled receptors family 3 profile" evidence="8">
    <location>
        <begin position="572"/>
        <end position="666"/>
    </location>
</feature>
<dbReference type="GO" id="GO:0004930">
    <property type="term" value="F:G protein-coupled receptor activity"/>
    <property type="evidence" value="ECO:0007669"/>
    <property type="project" value="InterPro"/>
</dbReference>
<keyword evidence="7" id="KW-0732">Signal</keyword>
<keyword evidence="4 6" id="KW-0472">Membrane</keyword>
<feature type="transmembrane region" description="Helical" evidence="6">
    <location>
        <begin position="576"/>
        <end position="594"/>
    </location>
</feature>
<evidence type="ECO:0000259" key="8">
    <source>
        <dbReference type="PROSITE" id="PS50259"/>
    </source>
</evidence>
<feature type="transmembrane region" description="Helical" evidence="6">
    <location>
        <begin position="461"/>
        <end position="482"/>
    </location>
</feature>
<feature type="transmembrane region" description="Helical" evidence="6">
    <location>
        <begin position="537"/>
        <end position="556"/>
    </location>
</feature>
<dbReference type="PROSITE" id="PS51257">
    <property type="entry name" value="PROKAR_LIPOPROTEIN"/>
    <property type="match status" value="1"/>
</dbReference>
<dbReference type="Pfam" id="PF00003">
    <property type="entry name" value="7tm_3"/>
    <property type="match status" value="1"/>
</dbReference>
<feature type="transmembrane region" description="Helical" evidence="6">
    <location>
        <begin position="633"/>
        <end position="653"/>
    </location>
</feature>
<evidence type="ECO:0000256" key="5">
    <source>
        <dbReference type="ARBA" id="ARBA00023180"/>
    </source>
</evidence>
<feature type="chain" id="PRO_5040407352" description="G-protein coupled receptors family 3 profile domain-containing protein" evidence="7">
    <location>
        <begin position="22"/>
        <end position="753"/>
    </location>
</feature>
<evidence type="ECO:0000256" key="4">
    <source>
        <dbReference type="ARBA" id="ARBA00023136"/>
    </source>
</evidence>
<proteinExistence type="predicted"/>
<protein>
    <recommendedName>
        <fullName evidence="8">G-protein coupled receptors family 3 profile domain-containing protein</fullName>
    </recommendedName>
</protein>
<sequence>MFFIKILTILLISVGCERAQAQKVREIFKLPDANLSVVVILSNDCENLNYFKRTLVNSAIWVAERINFLEIIYPLKLGLEVYDTCSEIDYLKTLFSIYENDDLFTLGVVSDRETNSEKAIKFSDVLGLKIKTKKTDLSHMVKACLHFLLAVGWKSNITLVTTDEKIVDTFYLHSKKMGLCIKECYIAENIRSLTLNATGEDPLIFFGTASDINQFFHNDTHSEDERFSPENMVIVPLDGDVPIGLPEGSFIILPTHSPQTDSFKPNLNISPTPLLFDIANPIINFAFEARKFLATSCNDTIYKINCFKRKTSNIMHSFPHVMLPRDIIRTLKIESLMPYFDYNIYRVGNISDVFQLTNIYLRPFRKIYAYNMFSENLTLIDEGFDVSTFNNNDSSATCSQQFIILRNHNNYYRPTIISFRNEAWLYAILSLALLGVLFCITILIYLLTALFQKRILEGNPVLTLFLLFAVMIIFCSVLPFSIETNKNLQRILCITKALSVTLSYAFAFSLLLSRCIMLGSAAKEIGFMSHIAGPTQAFLCLFIFGVQAALSLHIIIMGKCSELLLFTQGYNFVYLMSYDTMLLMLLVCLTPLIYKSQRNYREGKYFTIAIVLIAFVWFVWLPAFALLCQEWKELMICLGLIATGGILLGAIFIPRTFLMTIANERDKITSVLPSLTTATSTADIYRAHTQPIYDCINVAAINAAAVARAGVAPTAPMTTLQQPDLYSCPALPEDINFDLCCDSPKNTDKVTRF</sequence>
<evidence type="ECO:0000256" key="1">
    <source>
        <dbReference type="ARBA" id="ARBA00004141"/>
    </source>
</evidence>
<evidence type="ECO:0000313" key="10">
    <source>
        <dbReference type="Proteomes" id="UP001152799"/>
    </source>
</evidence>
<keyword evidence="3 6" id="KW-1133">Transmembrane helix</keyword>
<accession>A0A9N9MX76</accession>
<dbReference type="InterPro" id="IPR050726">
    <property type="entry name" value="mGluR"/>
</dbReference>